<evidence type="ECO:0000313" key="3">
    <source>
        <dbReference type="Proteomes" id="UP000626092"/>
    </source>
</evidence>
<evidence type="ECO:0000313" key="2">
    <source>
        <dbReference type="EMBL" id="KAF7149479.1"/>
    </source>
</evidence>
<proteinExistence type="predicted"/>
<feature type="region of interest" description="Disordered" evidence="1">
    <location>
        <begin position="297"/>
        <end position="317"/>
    </location>
</feature>
<organism evidence="2 3">
    <name type="scientific">Rhododendron simsii</name>
    <name type="common">Sims's rhododendron</name>
    <dbReference type="NCBI Taxonomy" id="118357"/>
    <lineage>
        <taxon>Eukaryota</taxon>
        <taxon>Viridiplantae</taxon>
        <taxon>Streptophyta</taxon>
        <taxon>Embryophyta</taxon>
        <taxon>Tracheophyta</taxon>
        <taxon>Spermatophyta</taxon>
        <taxon>Magnoliopsida</taxon>
        <taxon>eudicotyledons</taxon>
        <taxon>Gunneridae</taxon>
        <taxon>Pentapetalae</taxon>
        <taxon>asterids</taxon>
        <taxon>Ericales</taxon>
        <taxon>Ericaceae</taxon>
        <taxon>Ericoideae</taxon>
        <taxon>Rhodoreae</taxon>
        <taxon>Rhododendron</taxon>
    </lineage>
</organism>
<accession>A0A834H927</accession>
<protein>
    <recommendedName>
        <fullName evidence="4">Hydroxyproline-rich glycoprotein family protein</fullName>
    </recommendedName>
</protein>
<dbReference type="EMBL" id="WJXA01000002">
    <property type="protein sequence ID" value="KAF7149479.1"/>
    <property type="molecule type" value="Genomic_DNA"/>
</dbReference>
<reference evidence="2" key="1">
    <citation type="submission" date="2019-11" db="EMBL/GenBank/DDBJ databases">
        <authorList>
            <person name="Liu Y."/>
            <person name="Hou J."/>
            <person name="Li T.-Q."/>
            <person name="Guan C.-H."/>
            <person name="Wu X."/>
            <person name="Wu H.-Z."/>
            <person name="Ling F."/>
            <person name="Zhang R."/>
            <person name="Shi X.-G."/>
            <person name="Ren J.-P."/>
            <person name="Chen E.-F."/>
            <person name="Sun J.-M."/>
        </authorList>
    </citation>
    <scope>NUCLEOTIDE SEQUENCE</scope>
    <source>
        <strain evidence="2">Adult_tree_wgs_1</strain>
        <tissue evidence="2">Leaves</tissue>
    </source>
</reference>
<name>A0A834H927_RHOSS</name>
<evidence type="ECO:0008006" key="4">
    <source>
        <dbReference type="Google" id="ProtNLM"/>
    </source>
</evidence>
<dbReference type="PANTHER" id="PTHR31798">
    <property type="entry name" value="HYDROXYPROLINE-RICH GLYCOPROTEIN-LIKE"/>
    <property type="match status" value="1"/>
</dbReference>
<feature type="region of interest" description="Disordered" evidence="1">
    <location>
        <begin position="23"/>
        <end position="42"/>
    </location>
</feature>
<keyword evidence="3" id="KW-1185">Reference proteome</keyword>
<feature type="compositionally biased region" description="Basic and acidic residues" evidence="1">
    <location>
        <begin position="401"/>
        <end position="414"/>
    </location>
</feature>
<comment type="caution">
    <text evidence="2">The sequence shown here is derived from an EMBL/GenBank/DDBJ whole genome shotgun (WGS) entry which is preliminary data.</text>
</comment>
<dbReference type="InterPro" id="IPR040420">
    <property type="entry name" value="At1g76660-like"/>
</dbReference>
<evidence type="ECO:0000256" key="1">
    <source>
        <dbReference type="SAM" id="MobiDB-lite"/>
    </source>
</evidence>
<feature type="region of interest" description="Disordered" evidence="1">
    <location>
        <begin position="251"/>
        <end position="284"/>
    </location>
</feature>
<dbReference type="AlphaFoldDB" id="A0A834H927"/>
<feature type="region of interest" description="Disordered" evidence="1">
    <location>
        <begin position="186"/>
        <end position="207"/>
    </location>
</feature>
<dbReference type="Proteomes" id="UP000626092">
    <property type="component" value="Unassembled WGS sequence"/>
</dbReference>
<feature type="region of interest" description="Disordered" evidence="1">
    <location>
        <begin position="389"/>
        <end position="425"/>
    </location>
</feature>
<dbReference type="PANTHER" id="PTHR31798:SF2">
    <property type="entry name" value="HYDROXYPROLINE-RICH GLYCOPROTEIN FAMILY PROTEIN"/>
    <property type="match status" value="1"/>
</dbReference>
<sequence>MNNNHNNALDTISAAATAIASAESRTPQASVQKGKNSQPDEVNSGLRINLDFVILTVSDVLDDCSDLPKRRWGSCWSIYWCFGSQKPNTRIGHAVLSPETTVPGAAVTSAEVPPQAPALVLPFVAPPSSPASFLHSEPPSCTQSPAVSLSISASMYSPGPTSIFAIGPYAHETQLVSPPVFSTYTTEPSTAPFTPPPESVQLTTPSSPEVPFARLLDPNHQNRASSQRFHLSHHEFQSYLYPGSPVGHLISPSSGISNSGTSSPFPDREFTPGGPHFQIGDPPKLLNLDKLSARGWRSEQGSGSLTPDALGPRSRDGCLLDRQKSDITPLSNSFNGWRNAEAIVDHRVSFEVTAEDVVRCLAKVPSVARPVSPYLENIEISAEMDEHVDHGAHPGEISDNANEKASADGEEGQRPQRHRSITLGSVKEFNFDNANRGNSDNPTIGSDWWANEKVIGKEREPSTDWAFFPIIQSGQA</sequence>
<feature type="compositionally biased region" description="Low complexity" evidence="1">
    <location>
        <begin position="251"/>
        <end position="264"/>
    </location>
</feature>
<dbReference type="OrthoDB" id="1927968at2759"/>
<gene>
    <name evidence="2" type="ORF">RHSIM_Rhsim02G0233000</name>
</gene>
<feature type="compositionally biased region" description="Polar residues" evidence="1">
    <location>
        <begin position="23"/>
        <end position="41"/>
    </location>
</feature>